<dbReference type="KEGG" id="gaz:Pan241w_28380"/>
<protein>
    <submittedName>
        <fullName evidence="1">Uncharacterized protein</fullName>
    </submittedName>
</protein>
<dbReference type="Proteomes" id="UP000317171">
    <property type="component" value="Chromosome"/>
</dbReference>
<sequence>MNFVRIIYDFGVFFYRSFGKRNIHLYVRELSRDDNTLMIYASCDQHDSIYFIPLAFEKYGFRDFSRNTTHAQPDCFIFIIRSIPIEKFISTLEGDANFEISTHQGLK</sequence>
<keyword evidence="2" id="KW-1185">Reference proteome</keyword>
<proteinExistence type="predicted"/>
<dbReference type="AlphaFoldDB" id="A0A517RFU9"/>
<evidence type="ECO:0000313" key="1">
    <source>
        <dbReference type="EMBL" id="QDT42749.1"/>
    </source>
</evidence>
<dbReference type="EMBL" id="CP036269">
    <property type="protein sequence ID" value="QDT42749.1"/>
    <property type="molecule type" value="Genomic_DNA"/>
</dbReference>
<gene>
    <name evidence="1" type="ORF">Pan241w_28380</name>
</gene>
<accession>A0A517RFU9</accession>
<name>A0A517RFU9_9PLAN</name>
<reference evidence="1 2" key="1">
    <citation type="submission" date="2019-02" db="EMBL/GenBank/DDBJ databases">
        <title>Deep-cultivation of Planctomycetes and their phenomic and genomic characterization uncovers novel biology.</title>
        <authorList>
            <person name="Wiegand S."/>
            <person name="Jogler M."/>
            <person name="Boedeker C."/>
            <person name="Pinto D."/>
            <person name="Vollmers J."/>
            <person name="Rivas-Marin E."/>
            <person name="Kohn T."/>
            <person name="Peeters S.H."/>
            <person name="Heuer A."/>
            <person name="Rast P."/>
            <person name="Oberbeckmann S."/>
            <person name="Bunk B."/>
            <person name="Jeske O."/>
            <person name="Meyerdierks A."/>
            <person name="Storesund J.E."/>
            <person name="Kallscheuer N."/>
            <person name="Luecker S."/>
            <person name="Lage O.M."/>
            <person name="Pohl T."/>
            <person name="Merkel B.J."/>
            <person name="Hornburger P."/>
            <person name="Mueller R.-W."/>
            <person name="Bruemmer F."/>
            <person name="Labrenz M."/>
            <person name="Spormann A.M."/>
            <person name="Op den Camp H."/>
            <person name="Overmann J."/>
            <person name="Amann R."/>
            <person name="Jetten M.S.M."/>
            <person name="Mascher T."/>
            <person name="Medema M.H."/>
            <person name="Devos D.P."/>
            <person name="Kaster A.-K."/>
            <person name="Ovreas L."/>
            <person name="Rohde M."/>
            <person name="Galperin M.Y."/>
            <person name="Jogler C."/>
        </authorList>
    </citation>
    <scope>NUCLEOTIDE SEQUENCE [LARGE SCALE GENOMIC DNA]</scope>
    <source>
        <strain evidence="1 2">Pan241w</strain>
    </source>
</reference>
<evidence type="ECO:0000313" key="2">
    <source>
        <dbReference type="Proteomes" id="UP000317171"/>
    </source>
</evidence>
<organism evidence="1 2">
    <name type="scientific">Gimesia alba</name>
    <dbReference type="NCBI Taxonomy" id="2527973"/>
    <lineage>
        <taxon>Bacteria</taxon>
        <taxon>Pseudomonadati</taxon>
        <taxon>Planctomycetota</taxon>
        <taxon>Planctomycetia</taxon>
        <taxon>Planctomycetales</taxon>
        <taxon>Planctomycetaceae</taxon>
        <taxon>Gimesia</taxon>
    </lineage>
</organism>